<dbReference type="GO" id="GO:0006556">
    <property type="term" value="P:S-adenosylmethionine biosynthetic process"/>
    <property type="evidence" value="ECO:0007669"/>
    <property type="project" value="UniProtKB-UniRule"/>
</dbReference>
<dbReference type="PROSITE" id="PS00376">
    <property type="entry name" value="ADOMET_SYNTHASE_1"/>
    <property type="match status" value="1"/>
</dbReference>
<gene>
    <name evidence="10 16" type="primary">metK</name>
    <name evidence="16" type="ORF">KJ970_02840</name>
</gene>
<keyword evidence="7 10" id="KW-0067">ATP-binding</keyword>
<comment type="subunit">
    <text evidence="10">Homotetramer; dimer of dimers.</text>
</comment>
<evidence type="ECO:0000256" key="5">
    <source>
        <dbReference type="ARBA" id="ARBA00022723"/>
    </source>
</evidence>
<evidence type="ECO:0000256" key="4">
    <source>
        <dbReference type="ARBA" id="ARBA00022679"/>
    </source>
</evidence>
<keyword evidence="6 10" id="KW-0547">Nucleotide-binding</keyword>
<feature type="binding site" description="in other chain" evidence="10">
    <location>
        <position position="100"/>
    </location>
    <ligand>
        <name>L-methionine</name>
        <dbReference type="ChEBI" id="CHEBI:57844"/>
        <note>ligand shared between two neighboring subunits</note>
    </ligand>
</feature>
<feature type="binding site" description="in other chain" evidence="10">
    <location>
        <begin position="231"/>
        <end position="232"/>
    </location>
    <ligand>
        <name>ATP</name>
        <dbReference type="ChEBI" id="CHEBI:30616"/>
        <note>ligand shared between two neighboring subunits</note>
    </ligand>
</feature>
<dbReference type="InterPro" id="IPR022636">
    <property type="entry name" value="S-AdoMet_synthetase_sfam"/>
</dbReference>
<feature type="binding site" evidence="10">
    <location>
        <position position="18"/>
    </location>
    <ligand>
        <name>Mg(2+)</name>
        <dbReference type="ChEBI" id="CHEBI:18420"/>
    </ligand>
</feature>
<dbReference type="Pfam" id="PF02773">
    <property type="entry name" value="S-AdoMet_synt_C"/>
    <property type="match status" value="1"/>
</dbReference>
<dbReference type="Pfam" id="PF00438">
    <property type="entry name" value="S-AdoMet_synt_N"/>
    <property type="match status" value="1"/>
</dbReference>
<reference evidence="16" key="1">
    <citation type="submission" date="2021-05" db="EMBL/GenBank/DDBJ databases">
        <title>Energy efficiency and biological interactions define the core microbiome of deep oligotrophic groundwater.</title>
        <authorList>
            <person name="Mehrshad M."/>
            <person name="Lopez-Fernandez M."/>
            <person name="Bell E."/>
            <person name="Bernier-Latmani R."/>
            <person name="Bertilsson S."/>
            <person name="Dopson M."/>
        </authorList>
    </citation>
    <scope>NUCLEOTIDE SEQUENCE</scope>
    <source>
        <strain evidence="16">Modern_marine.mb.64</strain>
    </source>
</reference>
<dbReference type="EMBL" id="JAHJDP010000018">
    <property type="protein sequence ID" value="MBU2689837.1"/>
    <property type="molecule type" value="Genomic_DNA"/>
</dbReference>
<protein>
    <recommendedName>
        <fullName evidence="10">S-adenosylmethionine synthase</fullName>
        <shortName evidence="10">AdoMet synthase</shortName>
        <ecNumber evidence="10">2.5.1.6</ecNumber>
    </recommendedName>
    <alternativeName>
        <fullName evidence="10">MAT</fullName>
    </alternativeName>
    <alternativeName>
        <fullName evidence="10">Methionine adenosyltransferase</fullName>
    </alternativeName>
</protein>
<feature type="binding site" evidence="10">
    <location>
        <position position="44"/>
    </location>
    <ligand>
        <name>K(+)</name>
        <dbReference type="ChEBI" id="CHEBI:29103"/>
    </ligand>
</feature>
<dbReference type="GO" id="GO:0000287">
    <property type="term" value="F:magnesium ion binding"/>
    <property type="evidence" value="ECO:0007669"/>
    <property type="project" value="UniProtKB-UniRule"/>
</dbReference>
<dbReference type="Proteomes" id="UP000777784">
    <property type="component" value="Unassembled WGS sequence"/>
</dbReference>
<evidence type="ECO:0000313" key="17">
    <source>
        <dbReference type="Proteomes" id="UP000777784"/>
    </source>
</evidence>
<feature type="binding site" description="in other chain" evidence="10">
    <location>
        <position position="57"/>
    </location>
    <ligand>
        <name>L-methionine</name>
        <dbReference type="ChEBI" id="CHEBI:57844"/>
        <note>ligand shared between two neighboring subunits</note>
    </ligand>
</feature>
<dbReference type="GO" id="GO:0005524">
    <property type="term" value="F:ATP binding"/>
    <property type="evidence" value="ECO:0007669"/>
    <property type="project" value="UniProtKB-UniRule"/>
</dbReference>
<dbReference type="InterPro" id="IPR002133">
    <property type="entry name" value="S-AdoMet_synthetase"/>
</dbReference>
<evidence type="ECO:0000256" key="11">
    <source>
        <dbReference type="RuleBase" id="RU000542"/>
    </source>
</evidence>
<feature type="binding site" description="in other chain" evidence="10">
    <location>
        <position position="16"/>
    </location>
    <ligand>
        <name>ATP</name>
        <dbReference type="ChEBI" id="CHEBI:30616"/>
        <note>ligand shared between two neighboring subunits</note>
    </ligand>
</feature>
<evidence type="ECO:0000256" key="8">
    <source>
        <dbReference type="ARBA" id="ARBA00022842"/>
    </source>
</evidence>
<evidence type="ECO:0000256" key="2">
    <source>
        <dbReference type="ARBA" id="ARBA00009685"/>
    </source>
</evidence>
<evidence type="ECO:0000256" key="1">
    <source>
        <dbReference type="ARBA" id="ARBA00005224"/>
    </source>
</evidence>
<feature type="binding site" evidence="10">
    <location>
        <position position="263"/>
    </location>
    <ligand>
        <name>ATP</name>
        <dbReference type="ChEBI" id="CHEBI:30616"/>
        <note>ligand shared between two neighboring subunits</note>
    </ligand>
</feature>
<feature type="domain" description="S-adenosylmethionine synthetase N-terminal" evidence="13">
    <location>
        <begin position="6"/>
        <end position="102"/>
    </location>
</feature>
<keyword evidence="8 10" id="KW-0460">Magnesium</keyword>
<keyword evidence="9 10" id="KW-0630">Potassium</keyword>
<comment type="pathway">
    <text evidence="1 10">Amino-acid biosynthesis; S-adenosyl-L-methionine biosynthesis; S-adenosyl-L-methionine from L-methionine: step 1/1.</text>
</comment>
<dbReference type="EC" id="2.5.1.6" evidence="10"/>
<evidence type="ECO:0000256" key="9">
    <source>
        <dbReference type="ARBA" id="ARBA00022958"/>
    </source>
</evidence>
<feature type="binding site" description="in other chain" evidence="10">
    <location>
        <begin position="246"/>
        <end position="247"/>
    </location>
    <ligand>
        <name>ATP</name>
        <dbReference type="ChEBI" id="CHEBI:30616"/>
        <note>ligand shared between two neighboring subunits</note>
    </ligand>
</feature>
<dbReference type="GO" id="GO:0006730">
    <property type="term" value="P:one-carbon metabolic process"/>
    <property type="evidence" value="ECO:0007669"/>
    <property type="project" value="UniProtKB-KW"/>
</dbReference>
<sequence>MKQYNLFTSESVAAGHPDKVADQISDAILDAYIAQDDHSRVACEVMVTTGMVLVSGEISSRAQVDIRAIVRRTIAEIGYTDPFCRFEADSCCVLISIDEQSPDITMGVVKKDESKQGAGDQGMMFGFACDETPEFMPLPIVLSNALIRKLNEIRNQKKVDYLRPDGKAQVTVIYDGFKPVRIGAVVLSTQHNETVSIKQLRKDMKALVIDPVLPKKLVDAKMKIHINPTGRFVLGGPHADTGLTGRKIIVDTYGGVGRHGGGAFSGKDPSKVDRSASYAARWVAKNVVAAGLASRCEIQLAYAIGICEPVSVRVETFGTETIPVSEIESKIRKVWDLTPYGIIRDLKLRRPIYRKTAAYGHFGRNEPEFTWEKLDRVKALKG</sequence>
<evidence type="ECO:0000256" key="6">
    <source>
        <dbReference type="ARBA" id="ARBA00022741"/>
    </source>
</evidence>
<keyword evidence="10" id="KW-0963">Cytoplasm</keyword>
<feature type="binding site" evidence="10">
    <location>
        <position position="240"/>
    </location>
    <ligand>
        <name>ATP</name>
        <dbReference type="ChEBI" id="CHEBI:30616"/>
        <note>ligand shared between two neighboring subunits</note>
    </ligand>
</feature>
<evidence type="ECO:0000313" key="16">
    <source>
        <dbReference type="EMBL" id="MBU2689837.1"/>
    </source>
</evidence>
<dbReference type="Pfam" id="PF02772">
    <property type="entry name" value="S-AdoMet_synt_M"/>
    <property type="match status" value="1"/>
</dbReference>
<comment type="similarity">
    <text evidence="2 10 12">Belongs to the AdoMet synthase family.</text>
</comment>
<feature type="domain" description="S-adenosylmethionine synthetase C-terminal" evidence="15">
    <location>
        <begin position="234"/>
        <end position="373"/>
    </location>
</feature>
<keyword evidence="5 10" id="KW-0479">Metal-binding</keyword>
<evidence type="ECO:0000259" key="15">
    <source>
        <dbReference type="Pfam" id="PF02773"/>
    </source>
</evidence>
<dbReference type="PIRSF" id="PIRSF000497">
    <property type="entry name" value="MAT"/>
    <property type="match status" value="1"/>
</dbReference>
<dbReference type="GO" id="GO:0004478">
    <property type="term" value="F:methionine adenosyltransferase activity"/>
    <property type="evidence" value="ECO:0007669"/>
    <property type="project" value="UniProtKB-UniRule"/>
</dbReference>
<feature type="binding site" description="in other chain" evidence="10">
    <location>
        <begin position="165"/>
        <end position="167"/>
    </location>
    <ligand>
        <name>ATP</name>
        <dbReference type="ChEBI" id="CHEBI:30616"/>
        <note>ligand shared between two neighboring subunits</note>
    </ligand>
</feature>
<dbReference type="InterPro" id="IPR022631">
    <property type="entry name" value="ADOMET_SYNTHASE_CS"/>
</dbReference>
<dbReference type="PROSITE" id="PS00377">
    <property type="entry name" value="ADOMET_SYNTHASE_2"/>
    <property type="match status" value="1"/>
</dbReference>
<dbReference type="InterPro" id="IPR022629">
    <property type="entry name" value="S-AdoMet_synt_central"/>
</dbReference>
<evidence type="ECO:0000259" key="14">
    <source>
        <dbReference type="Pfam" id="PF02772"/>
    </source>
</evidence>
<comment type="catalytic activity">
    <reaction evidence="10">
        <text>L-methionine + ATP + H2O = S-adenosyl-L-methionine + phosphate + diphosphate</text>
        <dbReference type="Rhea" id="RHEA:21080"/>
        <dbReference type="ChEBI" id="CHEBI:15377"/>
        <dbReference type="ChEBI" id="CHEBI:30616"/>
        <dbReference type="ChEBI" id="CHEBI:33019"/>
        <dbReference type="ChEBI" id="CHEBI:43474"/>
        <dbReference type="ChEBI" id="CHEBI:57844"/>
        <dbReference type="ChEBI" id="CHEBI:59789"/>
        <dbReference type="EC" id="2.5.1.6"/>
    </reaction>
</comment>
<evidence type="ECO:0000256" key="3">
    <source>
        <dbReference type="ARBA" id="ARBA00022563"/>
    </source>
</evidence>
<comment type="subcellular location">
    <subcellularLocation>
        <location evidence="10 11">Cytoplasm</location>
    </subcellularLocation>
</comment>
<comment type="cofactor">
    <cofactor evidence="10">
        <name>K(+)</name>
        <dbReference type="ChEBI" id="CHEBI:29103"/>
    </cofactor>
    <text evidence="10">Binds 1 potassium ion per subunit.</text>
</comment>
<proteinExistence type="inferred from homology"/>
<dbReference type="FunFam" id="3.30.300.10:FF:000003">
    <property type="entry name" value="S-adenosylmethionine synthase"/>
    <property type="match status" value="1"/>
</dbReference>
<name>A0A948RUS4_UNCEI</name>
<comment type="caution">
    <text evidence="16">The sequence shown here is derived from an EMBL/GenBank/DDBJ whole genome shotgun (WGS) entry which is preliminary data.</text>
</comment>
<dbReference type="Gene3D" id="3.30.300.10">
    <property type="match status" value="3"/>
</dbReference>
<keyword evidence="4 10" id="KW-0808">Transferase</keyword>
<comment type="cofactor">
    <cofactor evidence="10">
        <name>Mg(2+)</name>
        <dbReference type="ChEBI" id="CHEBI:18420"/>
    </cofactor>
    <text evidence="10">Binds 2 divalent ions per subunit.</text>
</comment>
<evidence type="ECO:0000256" key="12">
    <source>
        <dbReference type="RuleBase" id="RU004462"/>
    </source>
</evidence>
<keyword evidence="3 10" id="KW-0554">One-carbon metabolism</keyword>
<feature type="domain" description="S-adenosylmethionine synthetase central" evidence="14">
    <location>
        <begin position="115"/>
        <end position="232"/>
    </location>
</feature>
<feature type="binding site" evidence="10">
    <location>
        <position position="240"/>
    </location>
    <ligand>
        <name>L-methionine</name>
        <dbReference type="ChEBI" id="CHEBI:57844"/>
        <note>ligand shared between two neighboring subunits</note>
    </ligand>
</feature>
<dbReference type="InterPro" id="IPR022628">
    <property type="entry name" value="S-AdoMet_synt_N"/>
</dbReference>
<accession>A0A948RUS4</accession>
<feature type="region of interest" description="Flexible loop" evidence="10">
    <location>
        <begin position="100"/>
        <end position="110"/>
    </location>
</feature>
<dbReference type="HAMAP" id="MF_00086">
    <property type="entry name" value="S_AdoMet_synth1"/>
    <property type="match status" value="1"/>
</dbReference>
<dbReference type="NCBIfam" id="TIGR01034">
    <property type="entry name" value="metK"/>
    <property type="match status" value="1"/>
</dbReference>
<dbReference type="AlphaFoldDB" id="A0A948RUS4"/>
<feature type="binding site" evidence="10">
    <location>
        <position position="267"/>
    </location>
    <ligand>
        <name>ATP</name>
        <dbReference type="ChEBI" id="CHEBI:30616"/>
        <note>ligand shared between two neighboring subunits</note>
    </ligand>
</feature>
<evidence type="ECO:0000256" key="7">
    <source>
        <dbReference type="ARBA" id="ARBA00022840"/>
    </source>
</evidence>
<dbReference type="InterPro" id="IPR022630">
    <property type="entry name" value="S-AdoMet_synt_C"/>
</dbReference>
<evidence type="ECO:0000256" key="10">
    <source>
        <dbReference type="HAMAP-Rule" id="MF_00086"/>
    </source>
</evidence>
<dbReference type="PANTHER" id="PTHR11964">
    <property type="entry name" value="S-ADENOSYLMETHIONINE SYNTHETASE"/>
    <property type="match status" value="1"/>
</dbReference>
<evidence type="ECO:0000259" key="13">
    <source>
        <dbReference type="Pfam" id="PF00438"/>
    </source>
</evidence>
<feature type="binding site" description="in other chain" evidence="10">
    <location>
        <position position="271"/>
    </location>
    <ligand>
        <name>L-methionine</name>
        <dbReference type="ChEBI" id="CHEBI:57844"/>
        <note>ligand shared between two neighboring subunits</note>
    </ligand>
</feature>
<dbReference type="CDD" id="cd18079">
    <property type="entry name" value="S-AdoMet_synt"/>
    <property type="match status" value="1"/>
</dbReference>
<organism evidence="16 17">
    <name type="scientific">Eiseniibacteriota bacterium</name>
    <dbReference type="NCBI Taxonomy" id="2212470"/>
    <lineage>
        <taxon>Bacteria</taxon>
        <taxon>Candidatus Eiseniibacteriota</taxon>
    </lineage>
</organism>
<dbReference type="SUPFAM" id="SSF55973">
    <property type="entry name" value="S-adenosylmethionine synthetase"/>
    <property type="match status" value="3"/>
</dbReference>
<dbReference type="GO" id="GO:0005737">
    <property type="term" value="C:cytoplasm"/>
    <property type="evidence" value="ECO:0007669"/>
    <property type="project" value="UniProtKB-SubCell"/>
</dbReference>
<comment type="function">
    <text evidence="10">Catalyzes the formation of S-adenosylmethionine (AdoMet) from methionine and ATP. The overall synthetic reaction is composed of two sequential steps, AdoMet formation and the subsequent tripolyphosphate hydrolysis which occurs prior to release of AdoMet from the enzyme.</text>
</comment>